<name>D6TRH2_KTERA</name>
<dbReference type="InParanoid" id="D6TRH2"/>
<sequence length="68" mass="8141">MQDSNMRSRSHLFTVRVWEEEIRTDQTEWRGKIQLFPNGEVRYFRDWPALVPLLIQLLAEAQSNHTQA</sequence>
<dbReference type="STRING" id="485913.Krac_7182"/>
<proteinExistence type="predicted"/>
<accession>D6TRH2</accession>
<protein>
    <submittedName>
        <fullName evidence="1">Uncharacterized protein</fullName>
    </submittedName>
</protein>
<dbReference type="AlphaFoldDB" id="D6TRH2"/>
<organism evidence="1 2">
    <name type="scientific">Ktedonobacter racemifer DSM 44963</name>
    <dbReference type="NCBI Taxonomy" id="485913"/>
    <lineage>
        <taxon>Bacteria</taxon>
        <taxon>Bacillati</taxon>
        <taxon>Chloroflexota</taxon>
        <taxon>Ktedonobacteria</taxon>
        <taxon>Ktedonobacterales</taxon>
        <taxon>Ktedonobacteraceae</taxon>
        <taxon>Ktedonobacter</taxon>
    </lineage>
</organism>
<comment type="caution">
    <text evidence="1">The sequence shown here is derived from an EMBL/GenBank/DDBJ whole genome shotgun (WGS) entry which is preliminary data.</text>
</comment>
<dbReference type="OrthoDB" id="166908at2"/>
<keyword evidence="2" id="KW-1185">Reference proteome</keyword>
<evidence type="ECO:0000313" key="1">
    <source>
        <dbReference type="EMBL" id="EFH85924.1"/>
    </source>
</evidence>
<dbReference type="RefSeq" id="WP_007909783.1">
    <property type="nucleotide sequence ID" value="NZ_ADVG01000002.1"/>
</dbReference>
<reference evidence="1 2" key="1">
    <citation type="journal article" date="2011" name="Stand. Genomic Sci.">
        <title>Non-contiguous finished genome sequence and contextual data of the filamentous soil bacterium Ktedonobacter racemifer type strain (SOSP1-21).</title>
        <authorList>
            <person name="Chang Y.J."/>
            <person name="Land M."/>
            <person name="Hauser L."/>
            <person name="Chertkov O."/>
            <person name="Del Rio T.G."/>
            <person name="Nolan M."/>
            <person name="Copeland A."/>
            <person name="Tice H."/>
            <person name="Cheng J.F."/>
            <person name="Lucas S."/>
            <person name="Han C."/>
            <person name="Goodwin L."/>
            <person name="Pitluck S."/>
            <person name="Ivanova N."/>
            <person name="Ovchinikova G."/>
            <person name="Pati A."/>
            <person name="Chen A."/>
            <person name="Palaniappan K."/>
            <person name="Mavromatis K."/>
            <person name="Liolios K."/>
            <person name="Brettin T."/>
            <person name="Fiebig A."/>
            <person name="Rohde M."/>
            <person name="Abt B."/>
            <person name="Goker M."/>
            <person name="Detter J.C."/>
            <person name="Woyke T."/>
            <person name="Bristow J."/>
            <person name="Eisen J.A."/>
            <person name="Markowitz V."/>
            <person name="Hugenholtz P."/>
            <person name="Kyrpides N.C."/>
            <person name="Klenk H.P."/>
            <person name="Lapidus A."/>
        </authorList>
    </citation>
    <scope>NUCLEOTIDE SEQUENCE [LARGE SCALE GENOMIC DNA]</scope>
    <source>
        <strain evidence="2">DSM 44963</strain>
    </source>
</reference>
<dbReference type="EMBL" id="ADVG01000002">
    <property type="protein sequence ID" value="EFH85924.1"/>
    <property type="molecule type" value="Genomic_DNA"/>
</dbReference>
<dbReference type="Proteomes" id="UP000004508">
    <property type="component" value="Unassembled WGS sequence"/>
</dbReference>
<gene>
    <name evidence="1" type="ORF">Krac_7182</name>
</gene>
<evidence type="ECO:0000313" key="2">
    <source>
        <dbReference type="Proteomes" id="UP000004508"/>
    </source>
</evidence>